<evidence type="ECO:0000313" key="3">
    <source>
        <dbReference type="Proteomes" id="UP001066276"/>
    </source>
</evidence>
<evidence type="ECO:0000256" key="1">
    <source>
        <dbReference type="SAM" id="MobiDB-lite"/>
    </source>
</evidence>
<gene>
    <name evidence="2" type="ORF">NDU88_009537</name>
</gene>
<sequence>MRGASSARVIVRPDGTLSVDKRRQEREEVRLLVRLLVRSITAEASPRSSSPLGDGGLTQDSDSTNA</sequence>
<reference evidence="2" key="1">
    <citation type="journal article" date="2022" name="bioRxiv">
        <title>Sequencing and chromosome-scale assembly of the giantPleurodeles waltlgenome.</title>
        <authorList>
            <person name="Brown T."/>
            <person name="Elewa A."/>
            <person name="Iarovenko S."/>
            <person name="Subramanian E."/>
            <person name="Araus A.J."/>
            <person name="Petzold A."/>
            <person name="Susuki M."/>
            <person name="Suzuki K.-i.T."/>
            <person name="Hayashi T."/>
            <person name="Toyoda A."/>
            <person name="Oliveira C."/>
            <person name="Osipova E."/>
            <person name="Leigh N.D."/>
            <person name="Simon A."/>
            <person name="Yun M.H."/>
        </authorList>
    </citation>
    <scope>NUCLEOTIDE SEQUENCE</scope>
    <source>
        <strain evidence="2">20211129_DDA</strain>
        <tissue evidence="2">Liver</tissue>
    </source>
</reference>
<dbReference type="Proteomes" id="UP001066276">
    <property type="component" value="Chromosome 7"/>
</dbReference>
<accession>A0AAV7PSH5</accession>
<comment type="caution">
    <text evidence="2">The sequence shown here is derived from an EMBL/GenBank/DDBJ whole genome shotgun (WGS) entry which is preliminary data.</text>
</comment>
<feature type="region of interest" description="Disordered" evidence="1">
    <location>
        <begin position="42"/>
        <end position="66"/>
    </location>
</feature>
<proteinExistence type="predicted"/>
<name>A0AAV7PSH5_PLEWA</name>
<evidence type="ECO:0000313" key="2">
    <source>
        <dbReference type="EMBL" id="KAJ1131198.1"/>
    </source>
</evidence>
<organism evidence="2 3">
    <name type="scientific">Pleurodeles waltl</name>
    <name type="common">Iberian ribbed newt</name>
    <dbReference type="NCBI Taxonomy" id="8319"/>
    <lineage>
        <taxon>Eukaryota</taxon>
        <taxon>Metazoa</taxon>
        <taxon>Chordata</taxon>
        <taxon>Craniata</taxon>
        <taxon>Vertebrata</taxon>
        <taxon>Euteleostomi</taxon>
        <taxon>Amphibia</taxon>
        <taxon>Batrachia</taxon>
        <taxon>Caudata</taxon>
        <taxon>Salamandroidea</taxon>
        <taxon>Salamandridae</taxon>
        <taxon>Pleurodelinae</taxon>
        <taxon>Pleurodeles</taxon>
    </lineage>
</organism>
<keyword evidence="3" id="KW-1185">Reference proteome</keyword>
<protein>
    <submittedName>
        <fullName evidence="2">Uncharacterized protein</fullName>
    </submittedName>
</protein>
<dbReference type="EMBL" id="JANPWB010000011">
    <property type="protein sequence ID" value="KAJ1131198.1"/>
    <property type="molecule type" value="Genomic_DNA"/>
</dbReference>
<dbReference type="AlphaFoldDB" id="A0AAV7PSH5"/>